<dbReference type="Proteomes" id="UP000639772">
    <property type="component" value="Unassembled WGS sequence"/>
</dbReference>
<dbReference type="OrthoDB" id="197068at2759"/>
<organism evidence="16 17">
    <name type="scientific">Vanilla planifolia</name>
    <name type="common">Vanilla</name>
    <dbReference type="NCBI Taxonomy" id="51239"/>
    <lineage>
        <taxon>Eukaryota</taxon>
        <taxon>Viridiplantae</taxon>
        <taxon>Streptophyta</taxon>
        <taxon>Embryophyta</taxon>
        <taxon>Tracheophyta</taxon>
        <taxon>Spermatophyta</taxon>
        <taxon>Magnoliopsida</taxon>
        <taxon>Liliopsida</taxon>
        <taxon>Asparagales</taxon>
        <taxon>Orchidaceae</taxon>
        <taxon>Vanilloideae</taxon>
        <taxon>Vanilleae</taxon>
        <taxon>Vanilla</taxon>
    </lineage>
</organism>
<evidence type="ECO:0000313" key="17">
    <source>
        <dbReference type="Proteomes" id="UP000639772"/>
    </source>
</evidence>
<feature type="repeat" description="PPR" evidence="13">
    <location>
        <begin position="699"/>
        <end position="733"/>
    </location>
</feature>
<dbReference type="InterPro" id="IPR001986">
    <property type="entry name" value="Enolpyruvate_Tfrase_dom"/>
</dbReference>
<name>A0A835PHN1_VANPL</name>
<dbReference type="PROSITE" id="PS51375">
    <property type="entry name" value="PPR"/>
    <property type="match status" value="6"/>
</dbReference>
<dbReference type="Pfam" id="PF13041">
    <property type="entry name" value="PPR_2"/>
    <property type="match status" value="2"/>
</dbReference>
<evidence type="ECO:0000256" key="14">
    <source>
        <dbReference type="RuleBase" id="RU004164"/>
    </source>
</evidence>
<sequence>MAERTIAKCISPYPRPSPPPRFSCIRTVSPPSDSIRAVSGLKGSASLRTADSRRSDGHLKATRLRPLRVSASVAVTHEKPSTVPEIVLQPIKDISGTIKLPGSKSLSNRILLLAALSEGTTVVDNLLNSDDVRYMLAALKTLGLSVEDDPVAKQATVVGSGGQFPVGKDSNEEVQLFLGNAGTAMRPLTAAVTAAGGKASYVLDGVPRMRERPIGDLVAGLKQLGADVDCFLGTNCPPVRVNANGGLPGGKVKLSGSISSQYLTALLMAAPLAVGDVEIEIIDKLISIPYVEMTLKLMERFGVTVEHSSSWDRFFINGGQKYKSPGAAYVEGDASSASYFLAGAAVTGGTVTVEGCGTSSLQGDVKFAEVLEKMGAKVSWTENSVTVTGPPRDPSKKKSLHAIDVNMNKMPDVAMTLAVVALFADGPTTIRDVASWRVKETERMIAICTELRKLGATVEEGPDYCIITPPEKLNPAAIDTYDDHRMAMAFSIAACADVPVTIKDPGCTRKTFPDYFDVLQRFVCRANTPDGEVSSSTSSWTRVIRSSTAHRRFRHALSLYVQMLRGGGQPDPFAISAALKACAHLRCMGAAAAIHAQVHKLGHRCDVYANTALVDVYSKLDGIGSTRKVFDEMTKRNTVTWNSMLSAYLRDLNTTAARSVFEQMPKRDAVSWNSMVSGYAKAGDLDRAAELFSAMPERTPASWNGMICAYAEVGDMGKARKLFDEMPLRSNVSWIAMISGYSNSGDVAAAEELFKGLENKDVFSWNAMIACYVQNGFPKEGIRLFIRMQKPDAGIKPDEMTFSSVISACSRLGDLKLGLLTESYMTSIGVEMDDHLRTALIDLYSKCGAMEQAFKLYNSIRKKDLVACSAMILGCGLNGRTKEAVCLFKEMVDLQIAPNSATFIGLLTAYNHAGLVDEGRRCFTSMWSRYLVHPTRDHYAIMVDLLGRKGRLEEARLLIEEMPMEPHVGVWGALLLACRLHGNVVLGENAAKRCFELEPDSSGYYVILANIYAEAGEWEKAKRLRRAMEEMELAKVPGCSWVEPR</sequence>
<evidence type="ECO:0000256" key="9">
    <source>
        <dbReference type="ARBA" id="ARBA00022737"/>
    </source>
</evidence>
<dbReference type="NCBIfam" id="TIGR01356">
    <property type="entry name" value="aroA"/>
    <property type="match status" value="1"/>
</dbReference>
<feature type="repeat" description="PPR" evidence="13">
    <location>
        <begin position="668"/>
        <end position="698"/>
    </location>
</feature>
<dbReference type="GO" id="GO:0003723">
    <property type="term" value="F:RNA binding"/>
    <property type="evidence" value="ECO:0007669"/>
    <property type="project" value="InterPro"/>
</dbReference>
<accession>A0A835PHN1</accession>
<feature type="repeat" description="PPR" evidence="13">
    <location>
        <begin position="637"/>
        <end position="667"/>
    </location>
</feature>
<dbReference type="UniPathway" id="UPA00053">
    <property type="reaction ID" value="UER00089"/>
</dbReference>
<feature type="repeat" description="PPR" evidence="13">
    <location>
        <begin position="536"/>
        <end position="570"/>
    </location>
</feature>
<comment type="subcellular location">
    <subcellularLocation>
        <location evidence="1">Plastid</location>
        <location evidence="1">Chloroplast</location>
    </subcellularLocation>
</comment>
<dbReference type="InterPro" id="IPR013792">
    <property type="entry name" value="RNA3'P_cycl/enolpyr_Trfase_a/b"/>
</dbReference>
<keyword evidence="8 14" id="KW-0808">Transferase</keyword>
<evidence type="ECO:0000256" key="5">
    <source>
        <dbReference type="ARBA" id="ARBA00022528"/>
    </source>
</evidence>
<dbReference type="EMBL" id="JADCNM010000053">
    <property type="protein sequence ID" value="KAG0451608.1"/>
    <property type="molecule type" value="Genomic_DNA"/>
</dbReference>
<evidence type="ECO:0000256" key="2">
    <source>
        <dbReference type="ARBA" id="ARBA00004811"/>
    </source>
</evidence>
<dbReference type="SUPFAM" id="SSF55205">
    <property type="entry name" value="EPT/RTPC-like"/>
    <property type="match status" value="1"/>
</dbReference>
<dbReference type="GO" id="GO:0009073">
    <property type="term" value="P:aromatic amino acid family biosynthetic process"/>
    <property type="evidence" value="ECO:0007669"/>
    <property type="project" value="UniProtKB-UniRule"/>
</dbReference>
<keyword evidence="6 14" id="KW-0028">Amino-acid biosynthesis</keyword>
<dbReference type="GO" id="GO:0009423">
    <property type="term" value="P:chorismate biosynthetic process"/>
    <property type="evidence" value="ECO:0007669"/>
    <property type="project" value="UniProtKB-UniRule"/>
</dbReference>
<dbReference type="InterPro" id="IPR023193">
    <property type="entry name" value="EPSP_synthase_CS"/>
</dbReference>
<dbReference type="EC" id="2.5.1.19" evidence="4 14"/>
<evidence type="ECO:0000256" key="1">
    <source>
        <dbReference type="ARBA" id="ARBA00004229"/>
    </source>
</evidence>
<evidence type="ECO:0000256" key="11">
    <source>
        <dbReference type="ARBA" id="ARBA00023141"/>
    </source>
</evidence>
<dbReference type="NCBIfam" id="TIGR00756">
    <property type="entry name" value="PPR"/>
    <property type="match status" value="5"/>
</dbReference>
<evidence type="ECO:0000256" key="10">
    <source>
        <dbReference type="ARBA" id="ARBA00022946"/>
    </source>
</evidence>
<dbReference type="Gene3D" id="3.65.10.10">
    <property type="entry name" value="Enolpyruvate transferase domain"/>
    <property type="match status" value="2"/>
</dbReference>
<feature type="domain" description="Enolpyruvate transferase" evidence="15">
    <location>
        <begin position="89"/>
        <end position="519"/>
    </location>
</feature>
<keyword evidence="11 14" id="KW-0057">Aromatic amino acid biosynthesis</keyword>
<dbReference type="PROSITE" id="PS00885">
    <property type="entry name" value="EPSP_SYNTHASE_2"/>
    <property type="match status" value="1"/>
</dbReference>
<dbReference type="PANTHER" id="PTHR47926">
    <property type="entry name" value="PENTATRICOPEPTIDE REPEAT-CONTAINING PROTEIN"/>
    <property type="match status" value="1"/>
</dbReference>
<dbReference type="InterPro" id="IPR011990">
    <property type="entry name" value="TPR-like_helical_dom_sf"/>
</dbReference>
<dbReference type="GO" id="GO:0008652">
    <property type="term" value="P:amino acid biosynthetic process"/>
    <property type="evidence" value="ECO:0007669"/>
    <property type="project" value="UniProtKB-KW"/>
</dbReference>
<evidence type="ECO:0000259" key="15">
    <source>
        <dbReference type="Pfam" id="PF00275"/>
    </source>
</evidence>
<keyword evidence="7" id="KW-0934">Plastid</keyword>
<dbReference type="HAMAP" id="MF_00210">
    <property type="entry name" value="EPSP_synth"/>
    <property type="match status" value="1"/>
</dbReference>
<dbReference type="FunFam" id="3.65.10.10:FF:000009">
    <property type="entry name" value="3-phosphoshikimate 1-carboxyvinyltransferase"/>
    <property type="match status" value="1"/>
</dbReference>
<comment type="caution">
    <text evidence="16">The sequence shown here is derived from an EMBL/GenBank/DDBJ whole genome shotgun (WGS) entry which is preliminary data.</text>
</comment>
<evidence type="ECO:0000256" key="7">
    <source>
        <dbReference type="ARBA" id="ARBA00022640"/>
    </source>
</evidence>
<evidence type="ECO:0000256" key="12">
    <source>
        <dbReference type="ARBA" id="ARBA00044633"/>
    </source>
</evidence>
<dbReference type="InterPro" id="IPR036968">
    <property type="entry name" value="Enolpyruvate_Tfrase_sf"/>
</dbReference>
<feature type="repeat" description="PPR" evidence="13">
    <location>
        <begin position="761"/>
        <end position="797"/>
    </location>
</feature>
<dbReference type="Gene3D" id="1.25.40.10">
    <property type="entry name" value="Tetratricopeptide repeat domain"/>
    <property type="match status" value="3"/>
</dbReference>
<dbReference type="GO" id="GO:0003866">
    <property type="term" value="F:3-phosphoshikimate 1-carboxyvinyltransferase activity"/>
    <property type="evidence" value="ECO:0007669"/>
    <property type="project" value="UniProtKB-UniRule"/>
</dbReference>
<protein>
    <recommendedName>
        <fullName evidence="4 14">3-phosphoshikimate 1-carboxyvinyltransferase</fullName>
        <ecNumber evidence="4 14">2.5.1.19</ecNumber>
    </recommendedName>
</protein>
<evidence type="ECO:0000256" key="4">
    <source>
        <dbReference type="ARBA" id="ARBA00012450"/>
    </source>
</evidence>
<dbReference type="FunFam" id="1.25.40.10:FF:000090">
    <property type="entry name" value="Pentatricopeptide repeat-containing protein, chloroplastic"/>
    <property type="match status" value="1"/>
</dbReference>
<keyword evidence="5" id="KW-0150">Chloroplast</keyword>
<dbReference type="AlphaFoldDB" id="A0A835PHN1"/>
<proteinExistence type="inferred from homology"/>
<evidence type="ECO:0000256" key="3">
    <source>
        <dbReference type="ARBA" id="ARBA00009948"/>
    </source>
</evidence>
<evidence type="ECO:0000256" key="13">
    <source>
        <dbReference type="PROSITE-ProRule" id="PRU00708"/>
    </source>
</evidence>
<dbReference type="Pfam" id="PF20431">
    <property type="entry name" value="E_motif"/>
    <property type="match status" value="1"/>
</dbReference>
<evidence type="ECO:0000313" key="16">
    <source>
        <dbReference type="EMBL" id="KAG0451608.1"/>
    </source>
</evidence>
<comment type="catalytic activity">
    <reaction evidence="12">
        <text>3-phosphoshikimate + phosphoenolpyruvate = 5-O-(1-carboxyvinyl)-3-phosphoshikimate + phosphate</text>
        <dbReference type="Rhea" id="RHEA:21256"/>
        <dbReference type="ChEBI" id="CHEBI:43474"/>
        <dbReference type="ChEBI" id="CHEBI:57701"/>
        <dbReference type="ChEBI" id="CHEBI:58702"/>
        <dbReference type="ChEBI" id="CHEBI:145989"/>
        <dbReference type="EC" id="2.5.1.19"/>
    </reaction>
    <physiologicalReaction direction="left-to-right" evidence="12">
        <dbReference type="Rhea" id="RHEA:21257"/>
    </physiologicalReaction>
</comment>
<dbReference type="GO" id="GO:0009507">
    <property type="term" value="C:chloroplast"/>
    <property type="evidence" value="ECO:0007669"/>
    <property type="project" value="UniProtKB-SubCell"/>
</dbReference>
<dbReference type="InterPro" id="IPR006264">
    <property type="entry name" value="EPSP_synthase"/>
</dbReference>
<comment type="similarity">
    <text evidence="3 14">Belongs to the EPSP synthase family.</text>
</comment>
<feature type="repeat" description="PPR" evidence="13">
    <location>
        <begin position="864"/>
        <end position="898"/>
    </location>
</feature>
<dbReference type="PANTHER" id="PTHR47926:SF545">
    <property type="entry name" value="PENTACOTRIPEPTIDE-REPEAT REGION OF PRORP DOMAIN-CONTAINING PROTEIN"/>
    <property type="match status" value="1"/>
</dbReference>
<dbReference type="FunFam" id="3.65.10.10:FF:000004">
    <property type="entry name" value="3-phosphoshikimate 1-carboxyvinyltransferase"/>
    <property type="match status" value="1"/>
</dbReference>
<evidence type="ECO:0000256" key="8">
    <source>
        <dbReference type="ARBA" id="ARBA00022679"/>
    </source>
</evidence>
<dbReference type="GO" id="GO:0009451">
    <property type="term" value="P:RNA modification"/>
    <property type="evidence" value="ECO:0007669"/>
    <property type="project" value="InterPro"/>
</dbReference>
<evidence type="ECO:0000256" key="6">
    <source>
        <dbReference type="ARBA" id="ARBA00022605"/>
    </source>
</evidence>
<dbReference type="Pfam" id="PF00275">
    <property type="entry name" value="EPSP_synthase"/>
    <property type="match status" value="1"/>
</dbReference>
<keyword evidence="9" id="KW-0677">Repeat</keyword>
<reference evidence="16 17" key="1">
    <citation type="journal article" date="2020" name="Nat. Food">
        <title>A phased Vanilla planifolia genome enables genetic improvement of flavour and production.</title>
        <authorList>
            <person name="Hasing T."/>
            <person name="Tang H."/>
            <person name="Brym M."/>
            <person name="Khazi F."/>
            <person name="Huang T."/>
            <person name="Chambers A.H."/>
        </authorList>
    </citation>
    <scope>NUCLEOTIDE SEQUENCE [LARGE SCALE GENOMIC DNA]</scope>
    <source>
        <tissue evidence="16">Leaf</tissue>
    </source>
</reference>
<gene>
    <name evidence="16" type="ORF">HPP92_026126</name>
</gene>
<dbReference type="Pfam" id="PF01535">
    <property type="entry name" value="PPR"/>
    <property type="match status" value="5"/>
</dbReference>
<dbReference type="InterPro" id="IPR002885">
    <property type="entry name" value="PPR_rpt"/>
</dbReference>
<dbReference type="InterPro" id="IPR046960">
    <property type="entry name" value="PPR_At4g14850-like_plant"/>
</dbReference>
<dbReference type="SUPFAM" id="SSF48452">
    <property type="entry name" value="TPR-like"/>
    <property type="match status" value="1"/>
</dbReference>
<comment type="pathway">
    <text evidence="2 14">Metabolic intermediate biosynthesis; chorismate biosynthesis; chorismate from D-erythrose 4-phosphate and phosphoenolpyruvate: step 6/7.</text>
</comment>
<dbReference type="PROSITE" id="PS00104">
    <property type="entry name" value="EPSP_SYNTHASE_1"/>
    <property type="match status" value="1"/>
</dbReference>
<dbReference type="CDD" id="cd01556">
    <property type="entry name" value="EPSP_synthase"/>
    <property type="match status" value="1"/>
</dbReference>
<keyword evidence="10" id="KW-0809">Transit peptide</keyword>
<dbReference type="InterPro" id="IPR046848">
    <property type="entry name" value="E_motif"/>
</dbReference>